<accession>A0ACC1C2T4</accession>
<evidence type="ECO:0000313" key="2">
    <source>
        <dbReference type="Proteomes" id="UP001164250"/>
    </source>
</evidence>
<reference evidence="2" key="1">
    <citation type="journal article" date="2023" name="G3 (Bethesda)">
        <title>Genome assembly and association tests identify interacting loci associated with vigor, precocity, and sex in interspecific pistachio rootstocks.</title>
        <authorList>
            <person name="Palmer W."/>
            <person name="Jacygrad E."/>
            <person name="Sagayaradj S."/>
            <person name="Cavanaugh K."/>
            <person name="Han R."/>
            <person name="Bertier L."/>
            <person name="Beede B."/>
            <person name="Kafkas S."/>
            <person name="Golino D."/>
            <person name="Preece J."/>
            <person name="Michelmore R."/>
        </authorList>
    </citation>
    <scope>NUCLEOTIDE SEQUENCE [LARGE SCALE GENOMIC DNA]</scope>
</reference>
<gene>
    <name evidence="1" type="ORF">Patl1_17973</name>
</gene>
<dbReference type="Proteomes" id="UP001164250">
    <property type="component" value="Chromosome 2"/>
</dbReference>
<evidence type="ECO:0000313" key="1">
    <source>
        <dbReference type="EMBL" id="KAJ0106394.1"/>
    </source>
</evidence>
<proteinExistence type="predicted"/>
<sequence>MEHFQVLLKDKDTPILSPDVRKATYIAVMRNATTTDRRGSKRSCNNMEMVAGELGPNLKEIRFRNSTPSFRQGFAAMKIEKADELESFFTNHENLGIEKILMQSIEQVRIKARWIEGIKQEHSLPILLMQLAHKG</sequence>
<name>A0ACC1C2T4_9ROSI</name>
<protein>
    <submittedName>
        <fullName evidence="1">Uncharacterized protein</fullName>
    </submittedName>
</protein>
<dbReference type="EMBL" id="CM047898">
    <property type="protein sequence ID" value="KAJ0106394.1"/>
    <property type="molecule type" value="Genomic_DNA"/>
</dbReference>
<keyword evidence="2" id="KW-1185">Reference proteome</keyword>
<organism evidence="1 2">
    <name type="scientific">Pistacia atlantica</name>
    <dbReference type="NCBI Taxonomy" id="434234"/>
    <lineage>
        <taxon>Eukaryota</taxon>
        <taxon>Viridiplantae</taxon>
        <taxon>Streptophyta</taxon>
        <taxon>Embryophyta</taxon>
        <taxon>Tracheophyta</taxon>
        <taxon>Spermatophyta</taxon>
        <taxon>Magnoliopsida</taxon>
        <taxon>eudicotyledons</taxon>
        <taxon>Gunneridae</taxon>
        <taxon>Pentapetalae</taxon>
        <taxon>rosids</taxon>
        <taxon>malvids</taxon>
        <taxon>Sapindales</taxon>
        <taxon>Anacardiaceae</taxon>
        <taxon>Pistacia</taxon>
    </lineage>
</organism>
<comment type="caution">
    <text evidence="1">The sequence shown here is derived from an EMBL/GenBank/DDBJ whole genome shotgun (WGS) entry which is preliminary data.</text>
</comment>